<dbReference type="PANTHER" id="PTHR37307:SF1">
    <property type="entry name" value="CELL DIVISION PROTEIN WHIA-RELATED"/>
    <property type="match status" value="1"/>
</dbReference>
<dbReference type="Pfam" id="PF14527">
    <property type="entry name" value="LAGLIDADG_WhiA"/>
    <property type="match status" value="1"/>
</dbReference>
<evidence type="ECO:0000256" key="3">
    <source>
        <dbReference type="ARBA" id="ARBA00023306"/>
    </source>
</evidence>
<protein>
    <recommendedName>
        <fullName evidence="4">Probable cell division protein WhiA</fullName>
    </recommendedName>
</protein>
<dbReference type="HAMAP" id="MF_01420">
    <property type="entry name" value="HTH_type_WhiA"/>
    <property type="match status" value="1"/>
</dbReference>
<sequence length="299" mass="32249">MPERARLSADAKDALARSVPADPGVRAALRAGLRYYGAQAHDGGFVFRTRRPAVARLARTLFEEPGRAAAVRRGHDVRLYRATTFEIDLGGDATAPPPKPKRRAERRAELRAAFLCAGSVAAPQHGYHLEFVLADAERAERVAALIRSEGIEPGRMLRKARRVVYLKSLDAIVTVLGAIGASGAVLHLEDVRAVKETKNRIHRLVNTDAANVVRAAAAAAAQREAIAYLADAYGLRNLTPALREAAQLRLAHPDETLAELGRRASPPVGKATINGRIAALVRLVKRLRGGREDLEVSSA</sequence>
<dbReference type="Proteomes" id="UP001317532">
    <property type="component" value="Chromosome"/>
</dbReference>
<feature type="domain" description="Sporulation regulator WhiA C-terminal" evidence="5">
    <location>
        <begin position="201"/>
        <end position="281"/>
    </location>
</feature>
<organism evidence="7 8">
    <name type="scientific">Vulcanimicrobium alpinum</name>
    <dbReference type="NCBI Taxonomy" id="3016050"/>
    <lineage>
        <taxon>Bacteria</taxon>
        <taxon>Bacillati</taxon>
        <taxon>Vulcanimicrobiota</taxon>
        <taxon>Vulcanimicrobiia</taxon>
        <taxon>Vulcanimicrobiales</taxon>
        <taxon>Vulcanimicrobiaceae</taxon>
        <taxon>Vulcanimicrobium</taxon>
    </lineage>
</organism>
<dbReference type="Gene3D" id="3.10.28.10">
    <property type="entry name" value="Homing endonucleases"/>
    <property type="match status" value="1"/>
</dbReference>
<evidence type="ECO:0000259" key="5">
    <source>
        <dbReference type="Pfam" id="PF02650"/>
    </source>
</evidence>
<dbReference type="EMBL" id="AP025523">
    <property type="protein sequence ID" value="BDE07703.1"/>
    <property type="molecule type" value="Genomic_DNA"/>
</dbReference>
<dbReference type="InterPro" id="IPR003802">
    <property type="entry name" value="Sporulation_regulator_WhiA"/>
</dbReference>
<name>A0AAN1Y031_UNVUL</name>
<dbReference type="AlphaFoldDB" id="A0AAN1Y031"/>
<dbReference type="InterPro" id="IPR027434">
    <property type="entry name" value="Homing_endonucl"/>
</dbReference>
<accession>A0AAN1Y031</accession>
<dbReference type="SUPFAM" id="SSF55608">
    <property type="entry name" value="Homing endonucleases"/>
    <property type="match status" value="1"/>
</dbReference>
<keyword evidence="1 4" id="KW-0132">Cell division</keyword>
<dbReference type="InterPro" id="IPR039518">
    <property type="entry name" value="WhiA_LAGLIDADG_dom"/>
</dbReference>
<dbReference type="KEGG" id="vab:WPS_29790"/>
<keyword evidence="8" id="KW-1185">Reference proteome</keyword>
<dbReference type="RefSeq" id="WP_317995279.1">
    <property type="nucleotide sequence ID" value="NZ_AP025523.1"/>
</dbReference>
<comment type="function">
    <text evidence="4">Involved in cell division and chromosome segregation.</text>
</comment>
<dbReference type="Pfam" id="PF02650">
    <property type="entry name" value="HTH_WhiA"/>
    <property type="match status" value="1"/>
</dbReference>
<dbReference type="InterPro" id="IPR023054">
    <property type="entry name" value="Sporulation_regulator_WhiA_C"/>
</dbReference>
<feature type="domain" description="WhiA LAGLIDADG-like" evidence="6">
    <location>
        <begin position="107"/>
        <end position="198"/>
    </location>
</feature>
<dbReference type="NCBIfam" id="TIGR00647">
    <property type="entry name" value="DNA_bind_WhiA"/>
    <property type="match status" value="1"/>
</dbReference>
<evidence type="ECO:0000256" key="4">
    <source>
        <dbReference type="HAMAP-Rule" id="MF_01420"/>
    </source>
</evidence>
<evidence type="ECO:0000256" key="2">
    <source>
        <dbReference type="ARBA" id="ARBA00023125"/>
    </source>
</evidence>
<evidence type="ECO:0000313" key="7">
    <source>
        <dbReference type="EMBL" id="BDE07703.1"/>
    </source>
</evidence>
<evidence type="ECO:0000256" key="1">
    <source>
        <dbReference type="ARBA" id="ARBA00022618"/>
    </source>
</evidence>
<dbReference type="GO" id="GO:0043937">
    <property type="term" value="P:regulation of sporulation"/>
    <property type="evidence" value="ECO:0007669"/>
    <property type="project" value="InterPro"/>
</dbReference>
<evidence type="ECO:0000259" key="6">
    <source>
        <dbReference type="Pfam" id="PF14527"/>
    </source>
</evidence>
<dbReference type="PANTHER" id="PTHR37307">
    <property type="entry name" value="CELL DIVISION PROTEIN WHIA-RELATED"/>
    <property type="match status" value="1"/>
</dbReference>
<keyword evidence="2 4" id="KW-0238">DNA-binding</keyword>
<dbReference type="GO" id="GO:0003677">
    <property type="term" value="F:DNA binding"/>
    <property type="evidence" value="ECO:0007669"/>
    <property type="project" value="UniProtKB-UniRule"/>
</dbReference>
<keyword evidence="3 4" id="KW-0131">Cell cycle</keyword>
<comment type="similarity">
    <text evidence="4">Belongs to the WhiA family.</text>
</comment>
<dbReference type="GO" id="GO:0051301">
    <property type="term" value="P:cell division"/>
    <property type="evidence" value="ECO:0007669"/>
    <property type="project" value="UniProtKB-UniRule"/>
</dbReference>
<reference evidence="7 8" key="1">
    <citation type="journal article" date="2022" name="ISME Commun">
        <title>Vulcanimicrobium alpinus gen. nov. sp. nov., the first cultivated representative of the candidate phylum 'Eremiobacterota', is a metabolically versatile aerobic anoxygenic phototroph.</title>
        <authorList>
            <person name="Yabe S."/>
            <person name="Muto K."/>
            <person name="Abe K."/>
            <person name="Yokota A."/>
            <person name="Staudigel H."/>
            <person name="Tebo B.M."/>
        </authorList>
    </citation>
    <scope>NUCLEOTIDE SEQUENCE [LARGE SCALE GENOMIC DNA]</scope>
    <source>
        <strain evidence="7 8">WC8-2</strain>
    </source>
</reference>
<evidence type="ECO:0000313" key="8">
    <source>
        <dbReference type="Proteomes" id="UP001317532"/>
    </source>
</evidence>
<gene>
    <name evidence="4" type="primary">whiA</name>
    <name evidence="7" type="ORF">WPS_29790</name>
</gene>
<proteinExistence type="inferred from homology"/>